<gene>
    <name evidence="4" type="ORF">EEX84_07060</name>
</gene>
<proteinExistence type="predicted"/>
<comment type="caution">
    <text evidence="4">The sequence shown here is derived from an EMBL/GenBank/DDBJ whole genome shotgun (WGS) entry which is preliminary data.</text>
</comment>
<reference evidence="4 5" key="1">
    <citation type="journal article" date="2018" name="Int. J. Syst. Evol. Microbiol.">
        <title>Planococcus salinus sp. nov., a moderately halophilic bacterium isolated from a saline-alkali soil.</title>
        <authorList>
            <person name="Gan L."/>
        </authorList>
    </citation>
    <scope>NUCLEOTIDE SEQUENCE [LARGE SCALE GENOMIC DNA]</scope>
    <source>
        <strain evidence="4 5">LCB217</strain>
    </source>
</reference>
<accession>A0A3M8P7X3</accession>
<evidence type="ECO:0000313" key="5">
    <source>
        <dbReference type="Proteomes" id="UP000275473"/>
    </source>
</evidence>
<sequence>MIYLKFKEEIVETEKIHKSKFEDQIKEHQERTEKAMQMGGKRKLDALREKGILNARERINYLFDPGTFTESGLYATSFRREKRESSPADGKIAGFGNIEGRKASVIANDFTVMGASSSKTNSRKVSHIKEVSKTRGIPIVFLGESTGARMPDVMGAESMGGASSPTQYKRMREAPWASAVLGNCFGSSAWYASMSDFNVMKKGAIMAVSSPRLASLATREEVDPETLGGWKMHSEITGMADVVVDTDEEAIEAVKRFLSYLPSNHNELPPVAKVPEGSEEASEKILDLIPESKKSIYDVRKVIKSVVDADSYFELKPKFGKTMVTALSRLNGQSVGIIANNPLMKGGAIDADACDKVVSFLVLCDSYNIPLVFLVDQPGFLIGIEAEKKRMPGKVMNWMNAISLCTVPKISIILRKSYGQAFLNMGGGGNAHEVAAWWTGDISFMDPASAVGVVYGINEKEEPEKFQEKLNEMKKDTSAYDMAAVYGAQAVIDPRETRNYLIEMLEIHKLRLSNGIGEHLMRTWPTNY</sequence>
<dbReference type="Proteomes" id="UP000275473">
    <property type="component" value="Unassembled WGS sequence"/>
</dbReference>
<feature type="coiled-coil region" evidence="1">
    <location>
        <begin position="11"/>
        <end position="38"/>
    </location>
</feature>
<dbReference type="InterPro" id="IPR034733">
    <property type="entry name" value="AcCoA_carboxyl_beta"/>
</dbReference>
<feature type="domain" description="CoA carboxyltransferase C-terminal" evidence="3">
    <location>
        <begin position="281"/>
        <end position="507"/>
    </location>
</feature>
<evidence type="ECO:0000313" key="4">
    <source>
        <dbReference type="EMBL" id="RNF39722.1"/>
    </source>
</evidence>
<keyword evidence="5" id="KW-1185">Reference proteome</keyword>
<dbReference type="PANTHER" id="PTHR43842:SF2">
    <property type="entry name" value="PROPIONYL-COA CARBOXYLASE BETA CHAIN, MITOCHONDRIAL"/>
    <property type="match status" value="1"/>
</dbReference>
<dbReference type="PANTHER" id="PTHR43842">
    <property type="entry name" value="PROPIONYL-COA CARBOXYLASE BETA CHAIN"/>
    <property type="match status" value="1"/>
</dbReference>
<dbReference type="SUPFAM" id="SSF52096">
    <property type="entry name" value="ClpP/crotonase"/>
    <property type="match status" value="2"/>
</dbReference>
<dbReference type="EMBL" id="RIAX01000004">
    <property type="protein sequence ID" value="RNF39722.1"/>
    <property type="molecule type" value="Genomic_DNA"/>
</dbReference>
<dbReference type="InterPro" id="IPR011762">
    <property type="entry name" value="COA_CT_N"/>
</dbReference>
<dbReference type="PROSITE" id="PS50989">
    <property type="entry name" value="COA_CT_CTER"/>
    <property type="match status" value="1"/>
</dbReference>
<dbReference type="Gene3D" id="3.90.226.10">
    <property type="entry name" value="2-enoyl-CoA Hydratase, Chain A, domain 1"/>
    <property type="match status" value="2"/>
</dbReference>
<dbReference type="OrthoDB" id="9803706at2"/>
<evidence type="ECO:0000259" key="3">
    <source>
        <dbReference type="PROSITE" id="PS50989"/>
    </source>
</evidence>
<keyword evidence="1" id="KW-0175">Coiled coil</keyword>
<protein>
    <submittedName>
        <fullName evidence="4">Methylmalonyl-CoA carboxyltransferase</fullName>
    </submittedName>
</protein>
<evidence type="ECO:0000259" key="2">
    <source>
        <dbReference type="PROSITE" id="PS50980"/>
    </source>
</evidence>
<organism evidence="4 5">
    <name type="scientific">Planococcus salinus</name>
    <dbReference type="NCBI Taxonomy" id="1848460"/>
    <lineage>
        <taxon>Bacteria</taxon>
        <taxon>Bacillati</taxon>
        <taxon>Bacillota</taxon>
        <taxon>Bacilli</taxon>
        <taxon>Bacillales</taxon>
        <taxon>Caryophanaceae</taxon>
        <taxon>Planococcus</taxon>
    </lineage>
</organism>
<dbReference type="GO" id="GO:0004658">
    <property type="term" value="F:propionyl-CoA carboxylase activity"/>
    <property type="evidence" value="ECO:0007669"/>
    <property type="project" value="TreeGrafter"/>
</dbReference>
<dbReference type="AlphaFoldDB" id="A0A3M8P7X3"/>
<dbReference type="InterPro" id="IPR051047">
    <property type="entry name" value="AccD/PCCB"/>
</dbReference>
<keyword evidence="4" id="KW-0808">Transferase</keyword>
<name>A0A3M8P7X3_9BACL</name>
<evidence type="ECO:0000256" key="1">
    <source>
        <dbReference type="SAM" id="Coils"/>
    </source>
</evidence>
<dbReference type="PROSITE" id="PS50980">
    <property type="entry name" value="COA_CT_NTER"/>
    <property type="match status" value="1"/>
</dbReference>
<dbReference type="InterPro" id="IPR011763">
    <property type="entry name" value="COA_CT_C"/>
</dbReference>
<dbReference type="GO" id="GO:0016740">
    <property type="term" value="F:transferase activity"/>
    <property type="evidence" value="ECO:0007669"/>
    <property type="project" value="UniProtKB-KW"/>
</dbReference>
<dbReference type="Pfam" id="PF01039">
    <property type="entry name" value="Carboxyl_trans"/>
    <property type="match status" value="1"/>
</dbReference>
<dbReference type="InterPro" id="IPR029045">
    <property type="entry name" value="ClpP/crotonase-like_dom_sf"/>
</dbReference>
<feature type="domain" description="CoA carboxyltransferase N-terminal" evidence="2">
    <location>
        <begin position="18"/>
        <end position="273"/>
    </location>
</feature>